<keyword evidence="3" id="KW-1185">Reference proteome</keyword>
<feature type="domain" description="Immunity MXAN-0049 protein" evidence="1">
    <location>
        <begin position="5"/>
        <end position="133"/>
    </location>
</feature>
<protein>
    <submittedName>
        <fullName evidence="2">Uncharacterized protein DUF1629</fullName>
    </submittedName>
</protein>
<reference evidence="2 3" key="1">
    <citation type="submission" date="2019-06" db="EMBL/GenBank/DDBJ databases">
        <title>Genomic Encyclopedia of Type Strains, Phase IV (KMG-V): Genome sequencing to study the core and pangenomes of soil and plant-associated prokaryotes.</title>
        <authorList>
            <person name="Whitman W."/>
        </authorList>
    </citation>
    <scope>NUCLEOTIDE SEQUENCE [LARGE SCALE GENOMIC DNA]</scope>
    <source>
        <strain evidence="2 3">BR 10355</strain>
    </source>
</reference>
<dbReference type="AlphaFoldDB" id="A0A560M043"/>
<gene>
    <name evidence="2" type="ORF">FBZ93_104334</name>
</gene>
<name>A0A560M043_9BRAD</name>
<sequence length="136" mass="15436">MFNDYWLVSDQTKAVFQAVDHSGFDFFPCDVSLPEGEYQGPAYWLCDVVRILDALDEAESRLKICRRGEADYRYIGDKFYEIAGGARLVFKEDAIGAARVFRMAYRVPTIICDDVLKDACKAASLKGIKFRDALEL</sequence>
<evidence type="ECO:0000313" key="2">
    <source>
        <dbReference type="EMBL" id="TWC01058.1"/>
    </source>
</evidence>
<evidence type="ECO:0000259" key="1">
    <source>
        <dbReference type="Pfam" id="PF07791"/>
    </source>
</evidence>
<organism evidence="2 3">
    <name type="scientific">Bradyrhizobium macuxiense</name>
    <dbReference type="NCBI Taxonomy" id="1755647"/>
    <lineage>
        <taxon>Bacteria</taxon>
        <taxon>Pseudomonadati</taxon>
        <taxon>Pseudomonadota</taxon>
        <taxon>Alphaproteobacteria</taxon>
        <taxon>Hyphomicrobiales</taxon>
        <taxon>Nitrobacteraceae</taxon>
        <taxon>Bradyrhizobium</taxon>
    </lineage>
</organism>
<evidence type="ECO:0000313" key="3">
    <source>
        <dbReference type="Proteomes" id="UP000321304"/>
    </source>
</evidence>
<accession>A0A560M043</accession>
<dbReference type="Pfam" id="PF07791">
    <property type="entry name" value="Imm11"/>
    <property type="match status" value="1"/>
</dbReference>
<proteinExistence type="predicted"/>
<dbReference type="Proteomes" id="UP000321304">
    <property type="component" value="Unassembled WGS sequence"/>
</dbReference>
<dbReference type="EMBL" id="VITY01000004">
    <property type="protein sequence ID" value="TWC01058.1"/>
    <property type="molecule type" value="Genomic_DNA"/>
</dbReference>
<comment type="caution">
    <text evidence="2">The sequence shown here is derived from an EMBL/GenBank/DDBJ whole genome shotgun (WGS) entry which is preliminary data.</text>
</comment>
<dbReference type="InterPro" id="IPR012433">
    <property type="entry name" value="Imm11"/>
</dbReference>